<dbReference type="GO" id="GO:0046872">
    <property type="term" value="F:metal ion binding"/>
    <property type="evidence" value="ECO:0007669"/>
    <property type="project" value="UniProtKB-KW"/>
</dbReference>
<dbReference type="GO" id="GO:0005829">
    <property type="term" value="C:cytosol"/>
    <property type="evidence" value="ECO:0007669"/>
    <property type="project" value="TreeGrafter"/>
</dbReference>
<dbReference type="Proteomes" id="UP000243688">
    <property type="component" value="Unassembled WGS sequence"/>
</dbReference>
<feature type="active site" evidence="23">
    <location>
        <position position="187"/>
    </location>
</feature>
<proteinExistence type="inferred from homology"/>
<dbReference type="Gene3D" id="3.30.1490.20">
    <property type="entry name" value="ATP-grasp fold, A domain"/>
    <property type="match status" value="1"/>
</dbReference>
<dbReference type="InterPro" id="IPR005905">
    <property type="entry name" value="D_ala_D_ala"/>
</dbReference>
<evidence type="ECO:0000256" key="18">
    <source>
        <dbReference type="ARBA" id="ARBA00060592"/>
    </source>
</evidence>
<dbReference type="PROSITE" id="PS50975">
    <property type="entry name" value="ATP_GRASP"/>
    <property type="match status" value="1"/>
</dbReference>
<keyword evidence="13 22" id="KW-0133">Cell shape</keyword>
<feature type="binding site" evidence="25">
    <location>
        <position position="311"/>
    </location>
    <ligand>
        <name>Mg(2+)</name>
        <dbReference type="ChEBI" id="CHEBI:18420"/>
        <label>1</label>
    </ligand>
</feature>
<dbReference type="GO" id="GO:0071555">
    <property type="term" value="P:cell wall organization"/>
    <property type="evidence" value="ECO:0007669"/>
    <property type="project" value="UniProtKB-KW"/>
</dbReference>
<dbReference type="PANTHER" id="PTHR23132:SF25">
    <property type="entry name" value="D-ALANINE--D-ALANINE LIGASE A"/>
    <property type="match status" value="1"/>
</dbReference>
<evidence type="ECO:0000256" key="15">
    <source>
        <dbReference type="ARBA" id="ARBA00023211"/>
    </source>
</evidence>
<evidence type="ECO:0000256" key="23">
    <source>
        <dbReference type="PIRSR" id="PIRSR039102-1"/>
    </source>
</evidence>
<dbReference type="UniPathway" id="UPA00219"/>
<evidence type="ECO:0000256" key="2">
    <source>
        <dbReference type="ARBA" id="ARBA00003921"/>
    </source>
</evidence>
<dbReference type="PROSITE" id="PS00844">
    <property type="entry name" value="DALA_DALA_LIGASE_2"/>
    <property type="match status" value="1"/>
</dbReference>
<dbReference type="SUPFAM" id="SSF52440">
    <property type="entry name" value="PreATP-grasp domain"/>
    <property type="match status" value="1"/>
</dbReference>
<dbReference type="InterPro" id="IPR011127">
    <property type="entry name" value="Dala_Dala_lig_N"/>
</dbReference>
<evidence type="ECO:0000256" key="9">
    <source>
        <dbReference type="ARBA" id="ARBA00022723"/>
    </source>
</evidence>
<evidence type="ECO:0000256" key="25">
    <source>
        <dbReference type="PIRSR" id="PIRSR039102-3"/>
    </source>
</evidence>
<dbReference type="NCBIfam" id="NF002378">
    <property type="entry name" value="PRK01372.1"/>
    <property type="match status" value="1"/>
</dbReference>
<evidence type="ECO:0000256" key="11">
    <source>
        <dbReference type="ARBA" id="ARBA00022840"/>
    </source>
</evidence>
<comment type="similarity">
    <text evidence="5 22">Belongs to the D-alanine--D-alanine ligase family.</text>
</comment>
<dbReference type="HAMAP" id="MF_00047">
    <property type="entry name" value="Dala_Dala_lig"/>
    <property type="match status" value="1"/>
</dbReference>
<evidence type="ECO:0000256" key="1">
    <source>
        <dbReference type="ARBA" id="ARBA00001936"/>
    </source>
</evidence>
<evidence type="ECO:0000256" key="6">
    <source>
        <dbReference type="ARBA" id="ARBA00012216"/>
    </source>
</evidence>
<dbReference type="AlphaFoldDB" id="A0A2A6E036"/>
<feature type="binding site" evidence="24">
    <location>
        <position position="134"/>
    </location>
    <ligand>
        <name>ATP</name>
        <dbReference type="ChEBI" id="CHEBI:30616"/>
    </ligand>
</feature>
<feature type="binding site" evidence="25">
    <location>
        <position position="313"/>
    </location>
    <ligand>
        <name>Mg(2+)</name>
        <dbReference type="ChEBI" id="CHEBI:18420"/>
        <label>2</label>
    </ligand>
</feature>
<evidence type="ECO:0000256" key="14">
    <source>
        <dbReference type="ARBA" id="ARBA00022984"/>
    </source>
</evidence>
<dbReference type="NCBIfam" id="TIGR01205">
    <property type="entry name" value="D_ala_D_alaTIGR"/>
    <property type="match status" value="1"/>
</dbReference>
<feature type="binding site" evidence="24">
    <location>
        <begin position="310"/>
        <end position="311"/>
    </location>
    <ligand>
        <name>ATP</name>
        <dbReference type="ChEBI" id="CHEBI:30616"/>
    </ligand>
</feature>
<comment type="pathway">
    <text evidence="18">Glycan biosynthesis.</text>
</comment>
<dbReference type="Pfam" id="PF07478">
    <property type="entry name" value="Dala_Dala_lig_C"/>
    <property type="match status" value="1"/>
</dbReference>
<dbReference type="PROSITE" id="PS00843">
    <property type="entry name" value="DALA_DALA_LIGASE_1"/>
    <property type="match status" value="1"/>
</dbReference>
<comment type="function">
    <text evidence="2 22">Cell wall formation.</text>
</comment>
<evidence type="ECO:0000256" key="3">
    <source>
        <dbReference type="ARBA" id="ARBA00004496"/>
    </source>
</evidence>
<dbReference type="EC" id="6.3.2.4" evidence="6 22"/>
<comment type="catalytic activity">
    <reaction evidence="17 22">
        <text>2 D-alanine + ATP = D-alanyl-D-alanine + ADP + phosphate + H(+)</text>
        <dbReference type="Rhea" id="RHEA:11224"/>
        <dbReference type="ChEBI" id="CHEBI:15378"/>
        <dbReference type="ChEBI" id="CHEBI:30616"/>
        <dbReference type="ChEBI" id="CHEBI:43474"/>
        <dbReference type="ChEBI" id="CHEBI:57416"/>
        <dbReference type="ChEBI" id="CHEBI:57822"/>
        <dbReference type="ChEBI" id="CHEBI:456216"/>
        <dbReference type="EC" id="6.3.2.4"/>
    </reaction>
</comment>
<keyword evidence="7 22" id="KW-0963">Cytoplasm</keyword>
<feature type="binding site" evidence="24">
    <location>
        <begin position="217"/>
        <end position="224"/>
    </location>
    <ligand>
        <name>ATP</name>
        <dbReference type="ChEBI" id="CHEBI:30616"/>
    </ligand>
</feature>
<evidence type="ECO:0000256" key="19">
    <source>
        <dbReference type="ARBA" id="ARBA00068427"/>
    </source>
</evidence>
<evidence type="ECO:0000313" key="28">
    <source>
        <dbReference type="EMBL" id="PDO10678.1"/>
    </source>
</evidence>
<sequence length="373" mass="40278">MARKIRIAVVYGGKSGEHEVSVVTAKSVVGALDFDKYEVLPFYIAKTGEWRRGPTLSAPAPSEAWLLFGELGGCPPTARGAEAAAAIFSGEADVAFPLLHGTFGEDGTVQGMFEMAGVPYVGSGVLASAAGMDKAVMKQLFAQNGLPQCRHAAVTAVRWEREPDAVVRELEAEFGYPCFVKPANLGSSVGISKAKNAAQLREALQLAFSYDRKVVVEEFVDAREVEVGVLGNDEPAASVVGEIIPSNEFYDYEAKYVDGRSKLVIPAELPEATAEQIRELAVRAFRAVDGAGLARVDFFVRRSDGAVFVNEINTMPGFTPHSMYPLLWKATGKPYRELLDDLIRLAFERHEARGRLRYSFEPPVRAGGDGGAA</sequence>
<protein>
    <recommendedName>
        <fullName evidence="19 22">D-alanine--D-alanine ligase</fullName>
        <ecNumber evidence="6 22">6.3.2.4</ecNumber>
    </recommendedName>
    <alternativeName>
        <fullName evidence="21 22">D-Ala-D-Ala ligase</fullName>
    </alternativeName>
    <alternativeName>
        <fullName evidence="20 22">D-alanylalanine synthetase</fullName>
    </alternativeName>
</protein>
<feature type="active site" evidence="23">
    <location>
        <position position="322"/>
    </location>
</feature>
<dbReference type="GO" id="GO:0008716">
    <property type="term" value="F:D-alanine-D-alanine ligase activity"/>
    <property type="evidence" value="ECO:0007669"/>
    <property type="project" value="UniProtKB-UniRule"/>
</dbReference>
<keyword evidence="14 22" id="KW-0573">Peptidoglycan synthesis</keyword>
<keyword evidence="10 24" id="KW-0547">Nucleotide-binding</keyword>
<evidence type="ECO:0000256" key="5">
    <source>
        <dbReference type="ARBA" id="ARBA00010871"/>
    </source>
</evidence>
<evidence type="ECO:0000256" key="16">
    <source>
        <dbReference type="ARBA" id="ARBA00023316"/>
    </source>
</evidence>
<evidence type="ECO:0000259" key="27">
    <source>
        <dbReference type="PROSITE" id="PS50975"/>
    </source>
</evidence>
<dbReference type="InterPro" id="IPR013815">
    <property type="entry name" value="ATP_grasp_subdomain_1"/>
</dbReference>
<comment type="cofactor">
    <cofactor evidence="25">
        <name>Mg(2+)</name>
        <dbReference type="ChEBI" id="CHEBI:18420"/>
    </cofactor>
    <cofactor evidence="25">
        <name>Mn(2+)</name>
        <dbReference type="ChEBI" id="CHEBI:29035"/>
    </cofactor>
    <text evidence="25">Binds 2 magnesium or manganese ions per subunit.</text>
</comment>
<dbReference type="InterPro" id="IPR011095">
    <property type="entry name" value="Dala_Dala_lig_C"/>
</dbReference>
<evidence type="ECO:0000256" key="21">
    <source>
        <dbReference type="ARBA" id="ARBA00077154"/>
    </source>
</evidence>
<evidence type="ECO:0000256" key="17">
    <source>
        <dbReference type="ARBA" id="ARBA00047614"/>
    </source>
</evidence>
<feature type="binding site" evidence="25">
    <location>
        <position position="297"/>
    </location>
    <ligand>
        <name>Mg(2+)</name>
        <dbReference type="ChEBI" id="CHEBI:18420"/>
        <label>1</label>
    </ligand>
</feature>
<dbReference type="NCBIfam" id="NF002526">
    <property type="entry name" value="PRK01966.1-2"/>
    <property type="match status" value="1"/>
</dbReference>
<feature type="active site" evidence="23">
    <location>
        <position position="17"/>
    </location>
</feature>
<dbReference type="GO" id="GO:0009252">
    <property type="term" value="P:peptidoglycan biosynthetic process"/>
    <property type="evidence" value="ECO:0007669"/>
    <property type="project" value="UniProtKB-UniRule"/>
</dbReference>
<evidence type="ECO:0000256" key="10">
    <source>
        <dbReference type="ARBA" id="ARBA00022741"/>
    </source>
</evidence>
<dbReference type="PANTHER" id="PTHR23132">
    <property type="entry name" value="D-ALANINE--D-ALANINE LIGASE"/>
    <property type="match status" value="1"/>
</dbReference>
<evidence type="ECO:0000256" key="26">
    <source>
        <dbReference type="PROSITE-ProRule" id="PRU00409"/>
    </source>
</evidence>
<gene>
    <name evidence="22" type="primary">ddl</name>
    <name evidence="28" type="ORF">BLM47_06185</name>
</gene>
<dbReference type="GO" id="GO:0005524">
    <property type="term" value="F:ATP binding"/>
    <property type="evidence" value="ECO:0007669"/>
    <property type="project" value="UniProtKB-UniRule"/>
</dbReference>
<keyword evidence="12 25" id="KW-0460">Magnesium</keyword>
<reference evidence="28 29" key="1">
    <citation type="submission" date="2016-12" db="EMBL/GenBank/DDBJ databases">
        <title>Candidatus Reconcilibacillus cellulovorans genome.</title>
        <authorList>
            <person name="Kolinko S."/>
            <person name="Wu Y.-W."/>
            <person name="Tachea F."/>
            <person name="Denzel E."/>
            <person name="Hiras J."/>
            <person name="Baecker N."/>
            <person name="Chan L.J."/>
            <person name="Eichorst S.A."/>
            <person name="Frey D."/>
            <person name="Adams P.D."/>
            <person name="Pray T."/>
            <person name="Tanjore D."/>
            <person name="Petzold C.J."/>
            <person name="Gladden J.M."/>
            <person name="Simmons B.A."/>
            <person name="Singer S.W."/>
        </authorList>
    </citation>
    <scope>NUCLEOTIDE SEQUENCE [LARGE SCALE GENOMIC DNA]</scope>
    <source>
        <strain evidence="28">JTherm</strain>
    </source>
</reference>
<evidence type="ECO:0000256" key="8">
    <source>
        <dbReference type="ARBA" id="ARBA00022598"/>
    </source>
</evidence>
<dbReference type="GO" id="GO:0008360">
    <property type="term" value="P:regulation of cell shape"/>
    <property type="evidence" value="ECO:0007669"/>
    <property type="project" value="UniProtKB-KW"/>
</dbReference>
<keyword evidence="9 25" id="KW-0479">Metal-binding</keyword>
<feature type="binding site" evidence="24">
    <location>
        <begin position="187"/>
        <end position="188"/>
    </location>
    <ligand>
        <name>ATP</name>
        <dbReference type="ChEBI" id="CHEBI:30616"/>
    </ligand>
</feature>
<evidence type="ECO:0000256" key="13">
    <source>
        <dbReference type="ARBA" id="ARBA00022960"/>
    </source>
</evidence>
<evidence type="ECO:0000256" key="4">
    <source>
        <dbReference type="ARBA" id="ARBA00004752"/>
    </source>
</evidence>
<comment type="pathway">
    <text evidence="4 22">Cell wall biogenesis; peptidoglycan biosynthesis.</text>
</comment>
<dbReference type="FunFam" id="3.30.1490.20:FF:000007">
    <property type="entry name" value="D-alanine--D-alanine ligase"/>
    <property type="match status" value="1"/>
</dbReference>
<feature type="binding site" evidence="24">
    <location>
        <begin position="179"/>
        <end position="181"/>
    </location>
    <ligand>
        <name>ATP</name>
        <dbReference type="ChEBI" id="CHEBI:30616"/>
    </ligand>
</feature>
<evidence type="ECO:0000256" key="7">
    <source>
        <dbReference type="ARBA" id="ARBA00022490"/>
    </source>
</evidence>
<evidence type="ECO:0000256" key="12">
    <source>
        <dbReference type="ARBA" id="ARBA00022842"/>
    </source>
</evidence>
<dbReference type="Gene3D" id="3.40.50.20">
    <property type="match status" value="1"/>
</dbReference>
<dbReference type="FunFam" id="3.30.470.20:FF:000008">
    <property type="entry name" value="D-alanine--D-alanine ligase"/>
    <property type="match status" value="1"/>
</dbReference>
<dbReference type="InterPro" id="IPR016185">
    <property type="entry name" value="PreATP-grasp_dom_sf"/>
</dbReference>
<dbReference type="NCBIfam" id="NF002528">
    <property type="entry name" value="PRK01966.1-4"/>
    <property type="match status" value="1"/>
</dbReference>
<keyword evidence="8 22" id="KW-0436">Ligase</keyword>
<dbReference type="InterPro" id="IPR011761">
    <property type="entry name" value="ATP-grasp"/>
</dbReference>
<dbReference type="PIRSF" id="PIRSF039102">
    <property type="entry name" value="Ddl/VanB"/>
    <property type="match status" value="1"/>
</dbReference>
<feature type="binding site" evidence="25">
    <location>
        <position position="311"/>
    </location>
    <ligand>
        <name>Mg(2+)</name>
        <dbReference type="ChEBI" id="CHEBI:18420"/>
        <label>2</label>
    </ligand>
</feature>
<feature type="domain" description="ATP-grasp" evidence="27">
    <location>
        <begin position="138"/>
        <end position="344"/>
    </location>
</feature>
<evidence type="ECO:0000256" key="20">
    <source>
        <dbReference type="ARBA" id="ARBA00076288"/>
    </source>
</evidence>
<keyword evidence="16 22" id="KW-0961">Cell wall biogenesis/degradation</keyword>
<comment type="caution">
    <text evidence="28">The sequence shown here is derived from an EMBL/GenBank/DDBJ whole genome shotgun (WGS) entry which is preliminary data.</text>
</comment>
<dbReference type="Gene3D" id="3.30.470.20">
    <property type="entry name" value="ATP-grasp fold, B domain"/>
    <property type="match status" value="1"/>
</dbReference>
<dbReference type="InterPro" id="IPR000291">
    <property type="entry name" value="D-Ala_lig_Van_CS"/>
</dbReference>
<keyword evidence="11 26" id="KW-0067">ATP-binding</keyword>
<dbReference type="EMBL" id="MOXJ01000011">
    <property type="protein sequence ID" value="PDO10678.1"/>
    <property type="molecule type" value="Genomic_DNA"/>
</dbReference>
<accession>A0A2A6E036</accession>
<comment type="subcellular location">
    <subcellularLocation>
        <location evidence="3 22">Cytoplasm</location>
    </subcellularLocation>
</comment>
<comment type="cofactor">
    <cofactor evidence="1">
        <name>Mn(2+)</name>
        <dbReference type="ChEBI" id="CHEBI:29035"/>
    </cofactor>
</comment>
<organism evidence="28 29">
    <name type="scientific">Candidatus Reconcilbacillus cellulovorans</name>
    <dbReference type="NCBI Taxonomy" id="1906605"/>
    <lineage>
        <taxon>Bacteria</taxon>
        <taxon>Bacillati</taxon>
        <taxon>Bacillota</taxon>
        <taxon>Bacilli</taxon>
        <taxon>Bacillales</taxon>
        <taxon>Paenibacillaceae</taxon>
        <taxon>Candidatus Reconcilbacillus</taxon>
    </lineage>
</organism>
<evidence type="ECO:0000256" key="24">
    <source>
        <dbReference type="PIRSR" id="PIRSR039102-2"/>
    </source>
</evidence>
<evidence type="ECO:0000313" key="29">
    <source>
        <dbReference type="Proteomes" id="UP000243688"/>
    </source>
</evidence>
<keyword evidence="15 25" id="KW-0464">Manganese</keyword>
<dbReference type="Pfam" id="PF01820">
    <property type="entry name" value="Dala_Dala_lig_N"/>
    <property type="match status" value="1"/>
</dbReference>
<evidence type="ECO:0000256" key="22">
    <source>
        <dbReference type="HAMAP-Rule" id="MF_00047"/>
    </source>
</evidence>
<dbReference type="SUPFAM" id="SSF56059">
    <property type="entry name" value="Glutathione synthetase ATP-binding domain-like"/>
    <property type="match status" value="1"/>
</dbReference>
<name>A0A2A6E036_9BACL</name>